<dbReference type="PROSITE" id="PS51257">
    <property type="entry name" value="PROKAR_LIPOPROTEIN"/>
    <property type="match status" value="1"/>
</dbReference>
<evidence type="ECO:0008006" key="5">
    <source>
        <dbReference type="Google" id="ProtNLM"/>
    </source>
</evidence>
<keyword evidence="4" id="KW-1185">Reference proteome</keyword>
<dbReference type="EMBL" id="QNRQ01000005">
    <property type="protein sequence ID" value="RBP39277.1"/>
    <property type="molecule type" value="Genomic_DNA"/>
</dbReference>
<evidence type="ECO:0000313" key="3">
    <source>
        <dbReference type="EMBL" id="RBP39277.1"/>
    </source>
</evidence>
<reference evidence="3 4" key="1">
    <citation type="submission" date="2018-06" db="EMBL/GenBank/DDBJ databases">
        <title>Genomic Encyclopedia of Type Strains, Phase IV (KMG-IV): sequencing the most valuable type-strain genomes for metagenomic binning, comparative biology and taxonomic classification.</title>
        <authorList>
            <person name="Goeker M."/>
        </authorList>
    </citation>
    <scope>NUCLEOTIDE SEQUENCE [LARGE SCALE GENOMIC DNA]</scope>
    <source>
        <strain evidence="3 4">DSM 25520</strain>
    </source>
</reference>
<dbReference type="AlphaFoldDB" id="A0A366HBW8"/>
<sequence length="133" mass="14210">MIRFVAVFLVALLVGCASSGVRVTDDQVSKFTKGQTTKTEVIAALGQPTTTMRQSDGTVTVVYNYVESSARPETYIPFVGAFIGGADSRSNMATLRFDANDTLIDYSTAQSQYGTGLGAAAGQVERMPDQPRK</sequence>
<protein>
    <recommendedName>
        <fullName evidence="5">Beta-barrel assembly machine subunit BamE</fullName>
    </recommendedName>
</protein>
<dbReference type="RefSeq" id="WP_113933252.1">
    <property type="nucleotide sequence ID" value="NZ_JACCEU010000003.1"/>
</dbReference>
<evidence type="ECO:0000256" key="2">
    <source>
        <dbReference type="SAM" id="SignalP"/>
    </source>
</evidence>
<dbReference type="Gene3D" id="3.30.1450.10">
    <property type="match status" value="1"/>
</dbReference>
<organism evidence="3 4">
    <name type="scientific">Eoetvoesiella caeni</name>
    <dbReference type="NCBI Taxonomy" id="645616"/>
    <lineage>
        <taxon>Bacteria</taxon>
        <taxon>Pseudomonadati</taxon>
        <taxon>Pseudomonadota</taxon>
        <taxon>Betaproteobacteria</taxon>
        <taxon>Burkholderiales</taxon>
        <taxon>Alcaligenaceae</taxon>
        <taxon>Eoetvoesiella</taxon>
    </lineage>
</organism>
<keyword evidence="1 2" id="KW-0732">Signal</keyword>
<feature type="signal peptide" evidence="2">
    <location>
        <begin position="1"/>
        <end position="19"/>
    </location>
</feature>
<name>A0A366HBW8_9BURK</name>
<evidence type="ECO:0000313" key="4">
    <source>
        <dbReference type="Proteomes" id="UP000253628"/>
    </source>
</evidence>
<accession>A0A366HBW8</accession>
<dbReference type="Proteomes" id="UP000253628">
    <property type="component" value="Unassembled WGS sequence"/>
</dbReference>
<comment type="caution">
    <text evidence="3">The sequence shown here is derived from an EMBL/GenBank/DDBJ whole genome shotgun (WGS) entry which is preliminary data.</text>
</comment>
<dbReference type="OrthoDB" id="8965157at2"/>
<proteinExistence type="predicted"/>
<dbReference type="InterPro" id="IPR037873">
    <property type="entry name" value="BamE-like"/>
</dbReference>
<gene>
    <name evidence="3" type="ORF">DFR37_10568</name>
</gene>
<evidence type="ECO:0000256" key="1">
    <source>
        <dbReference type="ARBA" id="ARBA00022729"/>
    </source>
</evidence>
<feature type="chain" id="PRO_5016693900" description="Beta-barrel assembly machine subunit BamE" evidence="2">
    <location>
        <begin position="20"/>
        <end position="133"/>
    </location>
</feature>